<dbReference type="PRINTS" id="PR00080">
    <property type="entry name" value="SDRFAMILY"/>
</dbReference>
<keyword evidence="2" id="KW-0560">Oxidoreductase</keyword>
<dbReference type="Proteomes" id="UP001081283">
    <property type="component" value="Unassembled WGS sequence"/>
</dbReference>
<evidence type="ECO:0000256" key="2">
    <source>
        <dbReference type="ARBA" id="ARBA00023002"/>
    </source>
</evidence>
<evidence type="ECO:0000256" key="1">
    <source>
        <dbReference type="ARBA" id="ARBA00006484"/>
    </source>
</evidence>
<reference evidence="3" key="1">
    <citation type="submission" date="2022-10" db="EMBL/GenBank/DDBJ databases">
        <title>Hoeflea sp. J2-29, isolated from marine algae.</title>
        <authorList>
            <person name="Kristyanto S."/>
            <person name="Kim J.M."/>
            <person name="Jeon C.O."/>
        </authorList>
    </citation>
    <scope>NUCLEOTIDE SEQUENCE</scope>
    <source>
        <strain evidence="3">J2-29</strain>
    </source>
</reference>
<dbReference type="PRINTS" id="PR00081">
    <property type="entry name" value="GDHRDH"/>
</dbReference>
<dbReference type="PANTHER" id="PTHR42879">
    <property type="entry name" value="3-OXOACYL-(ACYL-CARRIER-PROTEIN) REDUCTASE"/>
    <property type="match status" value="1"/>
</dbReference>
<dbReference type="SUPFAM" id="SSF51735">
    <property type="entry name" value="NAD(P)-binding Rossmann-fold domains"/>
    <property type="match status" value="1"/>
</dbReference>
<dbReference type="Pfam" id="PF13561">
    <property type="entry name" value="adh_short_C2"/>
    <property type="match status" value="1"/>
</dbReference>
<protein>
    <submittedName>
        <fullName evidence="3">SDR family oxidoreductase</fullName>
    </submittedName>
</protein>
<dbReference type="RefSeq" id="WP_267611788.1">
    <property type="nucleotide sequence ID" value="NZ_JAOVZQ010000001.1"/>
</dbReference>
<organism evidence="3 4">
    <name type="scientific">Hoeflea ulvae</name>
    <dbReference type="NCBI Taxonomy" id="2983764"/>
    <lineage>
        <taxon>Bacteria</taxon>
        <taxon>Pseudomonadati</taxon>
        <taxon>Pseudomonadota</taxon>
        <taxon>Alphaproteobacteria</taxon>
        <taxon>Hyphomicrobiales</taxon>
        <taxon>Rhizobiaceae</taxon>
        <taxon>Hoeflea</taxon>
    </lineage>
</organism>
<accession>A0ABT3YD83</accession>
<proteinExistence type="inferred from homology"/>
<dbReference type="Gene3D" id="3.40.50.720">
    <property type="entry name" value="NAD(P)-binding Rossmann-like Domain"/>
    <property type="match status" value="1"/>
</dbReference>
<gene>
    <name evidence="3" type="ORF">OEG82_07395</name>
</gene>
<comment type="caution">
    <text evidence="3">The sequence shown here is derived from an EMBL/GenBank/DDBJ whole genome shotgun (WGS) entry which is preliminary data.</text>
</comment>
<dbReference type="InterPro" id="IPR050259">
    <property type="entry name" value="SDR"/>
</dbReference>
<evidence type="ECO:0000313" key="3">
    <source>
        <dbReference type="EMBL" id="MCY0093844.1"/>
    </source>
</evidence>
<evidence type="ECO:0000313" key="4">
    <source>
        <dbReference type="Proteomes" id="UP001081283"/>
    </source>
</evidence>
<comment type="similarity">
    <text evidence="1">Belongs to the short-chain dehydrogenases/reductases (SDR) family.</text>
</comment>
<keyword evidence="4" id="KW-1185">Reference proteome</keyword>
<dbReference type="InterPro" id="IPR036291">
    <property type="entry name" value="NAD(P)-bd_dom_sf"/>
</dbReference>
<dbReference type="PANTHER" id="PTHR42879:SF2">
    <property type="entry name" value="3-OXOACYL-[ACYL-CARRIER-PROTEIN] REDUCTASE FABG"/>
    <property type="match status" value="1"/>
</dbReference>
<name>A0ABT3YD83_9HYPH</name>
<dbReference type="EMBL" id="JAOVZQ010000001">
    <property type="protein sequence ID" value="MCY0093844.1"/>
    <property type="molecule type" value="Genomic_DNA"/>
</dbReference>
<dbReference type="InterPro" id="IPR002347">
    <property type="entry name" value="SDR_fam"/>
</dbReference>
<sequence>MTQHINQDLSGRVALVTGASRNIGRAIAVALAGRGARIAVHVGQDRAAGEETAAAVREAGSEAVVLSGDLSDPDTARSVVADAAAAFGQLDMVINNAAIRPEAPFETLTYENWRRVMGIALDAVFLVSQAALPHLKASDMASVVNIGGLTGHTGAAERAHVITAKAGLVGLTKAMAHELSSQGITINCVSPGLIETARVGAAGHKPKHHDTRTNLVGHRGTAEDVAEAVAFLCSPASRYITGETMHVNGGAYLG</sequence>